<dbReference type="PANTHER" id="PTHR42673:SF4">
    <property type="entry name" value="MALEYLACETOACETATE ISOMERASE"/>
    <property type="match status" value="1"/>
</dbReference>
<dbReference type="Proteomes" id="UP000054342">
    <property type="component" value="Unassembled WGS sequence"/>
</dbReference>
<organism evidence="2 3">
    <name type="scientific">Exophiala xenobiotica</name>
    <dbReference type="NCBI Taxonomy" id="348802"/>
    <lineage>
        <taxon>Eukaryota</taxon>
        <taxon>Fungi</taxon>
        <taxon>Dikarya</taxon>
        <taxon>Ascomycota</taxon>
        <taxon>Pezizomycotina</taxon>
        <taxon>Eurotiomycetes</taxon>
        <taxon>Chaetothyriomycetidae</taxon>
        <taxon>Chaetothyriales</taxon>
        <taxon>Herpotrichiellaceae</taxon>
        <taxon>Exophiala</taxon>
    </lineage>
</organism>
<keyword evidence="2" id="KW-0413">Isomerase</keyword>
<dbReference type="Gene3D" id="1.20.1050.10">
    <property type="match status" value="2"/>
</dbReference>
<dbReference type="PANTHER" id="PTHR42673">
    <property type="entry name" value="MALEYLACETOACETATE ISOMERASE"/>
    <property type="match status" value="1"/>
</dbReference>
<evidence type="ECO:0000313" key="2">
    <source>
        <dbReference type="EMBL" id="KIW57888.1"/>
    </source>
</evidence>
<keyword evidence="3" id="KW-1185">Reference proteome</keyword>
<dbReference type="OrthoDB" id="202840at2759"/>
<dbReference type="InterPro" id="IPR036249">
    <property type="entry name" value="Thioredoxin-like_sf"/>
</dbReference>
<dbReference type="InterPro" id="IPR004045">
    <property type="entry name" value="Glutathione_S-Trfase_N"/>
</dbReference>
<dbReference type="Gene3D" id="3.40.30.10">
    <property type="entry name" value="Glutaredoxin"/>
    <property type="match status" value="1"/>
</dbReference>
<gene>
    <name evidence="2" type="ORF">PV05_02444</name>
</gene>
<proteinExistence type="predicted"/>
<dbReference type="HOGENOM" id="CLU_011226_20_0_1"/>
<dbReference type="GO" id="GO:0005739">
    <property type="term" value="C:mitochondrion"/>
    <property type="evidence" value="ECO:0007669"/>
    <property type="project" value="TreeGrafter"/>
</dbReference>
<evidence type="ECO:0000313" key="3">
    <source>
        <dbReference type="Proteomes" id="UP000054342"/>
    </source>
</evidence>
<dbReference type="SUPFAM" id="SSF52833">
    <property type="entry name" value="Thioredoxin-like"/>
    <property type="match status" value="1"/>
</dbReference>
<dbReference type="GO" id="GO:0006749">
    <property type="term" value="P:glutathione metabolic process"/>
    <property type="evidence" value="ECO:0007669"/>
    <property type="project" value="TreeGrafter"/>
</dbReference>
<evidence type="ECO:0000259" key="1">
    <source>
        <dbReference type="PROSITE" id="PS50404"/>
    </source>
</evidence>
<dbReference type="SUPFAM" id="SSF47616">
    <property type="entry name" value="GST C-terminal domain-like"/>
    <property type="match status" value="1"/>
</dbReference>
<name>A0A0D2EQD7_9EURO</name>
<dbReference type="AlphaFoldDB" id="A0A0D2EQD7"/>
<dbReference type="InterPro" id="IPR036282">
    <property type="entry name" value="Glutathione-S-Trfase_C_sf"/>
</dbReference>
<accession>A0A0D2EQD7</accession>
<dbReference type="GeneID" id="25324352"/>
<sequence>MAESYKYTLYTYFRSSCSARVRIAAHIKGIPVEYKYIHLVKGEQHAREYTVHNPSESVPTLIVTDTHTGKIVTKIRQSPAILEFLEETTPDLHKLLPPLDDPVGRAKVRELLDIIACDVQPVTNLRVLNFIKPLNVEAKDWQHHFMTLDCALAPAIDGALRFGVDVQGGFPHIWKVWENLQVVEAFKKGRWDNQEDTPQELRTKE</sequence>
<dbReference type="PROSITE" id="PS50404">
    <property type="entry name" value="GST_NTER"/>
    <property type="match status" value="1"/>
</dbReference>
<dbReference type="EMBL" id="KN847318">
    <property type="protein sequence ID" value="KIW57888.1"/>
    <property type="molecule type" value="Genomic_DNA"/>
</dbReference>
<dbReference type="GO" id="GO:0016034">
    <property type="term" value="F:maleylacetoacetate isomerase activity"/>
    <property type="evidence" value="ECO:0007669"/>
    <property type="project" value="TreeGrafter"/>
</dbReference>
<protein>
    <submittedName>
        <fullName evidence="2">Maleylacetoacetate isomerase</fullName>
    </submittedName>
</protein>
<dbReference type="GO" id="GO:0006559">
    <property type="term" value="P:L-phenylalanine catabolic process"/>
    <property type="evidence" value="ECO:0007669"/>
    <property type="project" value="TreeGrafter"/>
</dbReference>
<feature type="domain" description="GST N-terminal" evidence="1">
    <location>
        <begin position="5"/>
        <end position="93"/>
    </location>
</feature>
<dbReference type="RefSeq" id="XP_013318472.1">
    <property type="nucleotide sequence ID" value="XM_013463018.1"/>
</dbReference>
<dbReference type="GO" id="GO:0004364">
    <property type="term" value="F:glutathione transferase activity"/>
    <property type="evidence" value="ECO:0007669"/>
    <property type="project" value="TreeGrafter"/>
</dbReference>
<dbReference type="Pfam" id="PF13409">
    <property type="entry name" value="GST_N_2"/>
    <property type="match status" value="1"/>
</dbReference>
<reference evidence="2 3" key="1">
    <citation type="submission" date="2015-01" db="EMBL/GenBank/DDBJ databases">
        <title>The Genome Sequence of Exophiala xenobiotica CBS118157.</title>
        <authorList>
            <consortium name="The Broad Institute Genomics Platform"/>
            <person name="Cuomo C."/>
            <person name="de Hoog S."/>
            <person name="Gorbushina A."/>
            <person name="Stielow B."/>
            <person name="Teixiera M."/>
            <person name="Abouelleil A."/>
            <person name="Chapman S.B."/>
            <person name="Priest M."/>
            <person name="Young S.K."/>
            <person name="Wortman J."/>
            <person name="Nusbaum C."/>
            <person name="Birren B."/>
        </authorList>
    </citation>
    <scope>NUCLEOTIDE SEQUENCE [LARGE SCALE GENOMIC DNA]</scope>
    <source>
        <strain evidence="2 3">CBS 118157</strain>
    </source>
</reference>
<dbReference type="STRING" id="348802.A0A0D2EQD7"/>